<dbReference type="PANTHER" id="PTHR33885">
    <property type="entry name" value="PHAGE SHOCK PROTEIN C"/>
    <property type="match status" value="1"/>
</dbReference>
<dbReference type="InterPro" id="IPR054319">
    <property type="entry name" value="PspC-rel_ToastRack"/>
</dbReference>
<evidence type="ECO:0000256" key="7">
    <source>
        <dbReference type="SAM" id="Phobius"/>
    </source>
</evidence>
<comment type="caution">
    <text evidence="11">The sequence shown here is derived from an EMBL/GenBank/DDBJ whole genome shotgun (WGS) entry which is preliminary data.</text>
</comment>
<feature type="transmembrane region" description="Helical" evidence="7">
    <location>
        <begin position="333"/>
        <end position="351"/>
    </location>
</feature>
<dbReference type="PANTHER" id="PTHR33885:SF3">
    <property type="entry name" value="PHAGE SHOCK PROTEIN C"/>
    <property type="match status" value="1"/>
</dbReference>
<evidence type="ECO:0000259" key="8">
    <source>
        <dbReference type="Pfam" id="PF04024"/>
    </source>
</evidence>
<accession>A0A0F9RC72</accession>
<keyword evidence="4 7" id="KW-1133">Transmembrane helix</keyword>
<dbReference type="InterPro" id="IPR054321">
    <property type="entry name" value="PspC-rel_TM"/>
</dbReference>
<keyword evidence="3 7" id="KW-0812">Transmembrane</keyword>
<gene>
    <name evidence="11" type="ORF">LCGC14_0992000</name>
</gene>
<feature type="domain" description="Phage shock protein PspC N-terminal" evidence="8">
    <location>
        <begin position="118"/>
        <end position="176"/>
    </location>
</feature>
<evidence type="ECO:0000256" key="3">
    <source>
        <dbReference type="ARBA" id="ARBA00022692"/>
    </source>
</evidence>
<feature type="domain" description="PspC-related transmembrane region" evidence="9">
    <location>
        <begin position="216"/>
        <end position="355"/>
    </location>
</feature>
<dbReference type="AlphaFoldDB" id="A0A0F9RC72"/>
<feature type="domain" description="PspC-related ToastRack" evidence="10">
    <location>
        <begin position="406"/>
        <end position="541"/>
    </location>
</feature>
<feature type="transmembrane region" description="Helical" evidence="7">
    <location>
        <begin position="251"/>
        <end position="273"/>
    </location>
</feature>
<protein>
    <submittedName>
        <fullName evidence="11">Uncharacterized protein</fullName>
    </submittedName>
</protein>
<keyword evidence="5 7" id="KW-0472">Membrane</keyword>
<name>A0A0F9RC72_9ZZZZ</name>
<dbReference type="Pfam" id="PF04024">
    <property type="entry name" value="PspC"/>
    <property type="match status" value="1"/>
</dbReference>
<dbReference type="Pfam" id="PF22571">
    <property type="entry name" value="LiaI-LiaF-TM_PspC"/>
    <property type="match status" value="1"/>
</dbReference>
<evidence type="ECO:0000313" key="11">
    <source>
        <dbReference type="EMBL" id="KKN14843.1"/>
    </source>
</evidence>
<sequence>MRFRANQQKMNKTVNINLANRLFHIDEGAYLKMQRYLESVKRSFANTTGSDEILADIEARIAELFYEKLENERQVITQKEVDEVITIMGQPEDYLVDEDIFEDEPQPTKAQKEPKRPKKLYRDTDQKYVAGVSSGLAHYFKIDALWIRLLWIILTIASGGSFILVYGLLWLLIPEAVTTSQKLDMRGEDINISNIERKVKEGFDDVAQKIKNVDYEGVGNKVKSSGKTFFDSIGDLILFIFKIIGKFIGILLIIIGASTIIGLFIGMVTVGIADAVHIPGLDFYHIVDASNMPIWFVSLLGFFAIGIPFFFLLYLGLKILVNNLKSIGRIAKFSLLGLWLISIILLIVFGVRQATARAYTEAVKVEENLVFQDLSDTLQINIDSYDRAYRNMRTVKMGDGSILSRNEAGEEVIVLDDIDFYIERSRDSVAHIEIIKESNGSSFDKAEALANAINYEYTLDKNTLLLNDFSTTARKNKVMDQEVRVNLRLPVGTILQFNNTSEYRCRRFHFNNDRNLEGCDLQNLTWKVGSDGDLICQDCPELQEEEESETNNIKIDDKGIDINVNENSESFRLTIDENGIDIKANENRDQKNNTKPVNEGNKRVEDQEGSNDSID</sequence>
<organism evidence="11">
    <name type="scientific">marine sediment metagenome</name>
    <dbReference type="NCBI Taxonomy" id="412755"/>
    <lineage>
        <taxon>unclassified sequences</taxon>
        <taxon>metagenomes</taxon>
        <taxon>ecological metagenomes</taxon>
    </lineage>
</organism>
<keyword evidence="2" id="KW-1003">Cell membrane</keyword>
<reference evidence="11" key="1">
    <citation type="journal article" date="2015" name="Nature">
        <title>Complex archaea that bridge the gap between prokaryotes and eukaryotes.</title>
        <authorList>
            <person name="Spang A."/>
            <person name="Saw J.H."/>
            <person name="Jorgensen S.L."/>
            <person name="Zaremba-Niedzwiedzka K."/>
            <person name="Martijn J."/>
            <person name="Lind A.E."/>
            <person name="van Eijk R."/>
            <person name="Schleper C."/>
            <person name="Guy L."/>
            <person name="Ettema T.J."/>
        </authorList>
    </citation>
    <scope>NUCLEOTIDE SEQUENCE</scope>
</reference>
<dbReference type="EMBL" id="LAZR01003777">
    <property type="protein sequence ID" value="KKN14843.1"/>
    <property type="molecule type" value="Genomic_DNA"/>
</dbReference>
<dbReference type="InterPro" id="IPR007168">
    <property type="entry name" value="Phageshock_PspC_N"/>
</dbReference>
<feature type="transmembrane region" description="Helical" evidence="7">
    <location>
        <begin position="293"/>
        <end position="321"/>
    </location>
</feature>
<evidence type="ECO:0000256" key="2">
    <source>
        <dbReference type="ARBA" id="ARBA00022475"/>
    </source>
</evidence>
<evidence type="ECO:0000256" key="1">
    <source>
        <dbReference type="ARBA" id="ARBA00004162"/>
    </source>
</evidence>
<dbReference type="Pfam" id="PF22744">
    <property type="entry name" value="Toast-rack_PspC-Cterm"/>
    <property type="match status" value="1"/>
</dbReference>
<evidence type="ECO:0000256" key="6">
    <source>
        <dbReference type="SAM" id="MobiDB-lite"/>
    </source>
</evidence>
<comment type="subcellular location">
    <subcellularLocation>
        <location evidence="1">Cell membrane</location>
        <topology evidence="1">Single-pass membrane protein</topology>
    </subcellularLocation>
</comment>
<dbReference type="GO" id="GO:0005886">
    <property type="term" value="C:plasma membrane"/>
    <property type="evidence" value="ECO:0007669"/>
    <property type="project" value="UniProtKB-SubCell"/>
</dbReference>
<evidence type="ECO:0000256" key="4">
    <source>
        <dbReference type="ARBA" id="ARBA00022989"/>
    </source>
</evidence>
<evidence type="ECO:0000259" key="9">
    <source>
        <dbReference type="Pfam" id="PF22571"/>
    </source>
</evidence>
<feature type="transmembrane region" description="Helical" evidence="7">
    <location>
        <begin position="228"/>
        <end position="244"/>
    </location>
</feature>
<proteinExistence type="predicted"/>
<feature type="transmembrane region" description="Helical" evidence="7">
    <location>
        <begin position="149"/>
        <end position="173"/>
    </location>
</feature>
<dbReference type="InterPro" id="IPR052027">
    <property type="entry name" value="PspC"/>
</dbReference>
<evidence type="ECO:0000256" key="5">
    <source>
        <dbReference type="ARBA" id="ARBA00023136"/>
    </source>
</evidence>
<feature type="region of interest" description="Disordered" evidence="6">
    <location>
        <begin position="584"/>
        <end position="615"/>
    </location>
</feature>
<evidence type="ECO:0000259" key="10">
    <source>
        <dbReference type="Pfam" id="PF22744"/>
    </source>
</evidence>